<feature type="domain" description="SnoaL-like" evidence="1">
    <location>
        <begin position="6"/>
        <end position="127"/>
    </location>
</feature>
<dbReference type="Proteomes" id="UP001172731">
    <property type="component" value="Unassembled WGS sequence"/>
</dbReference>
<dbReference type="SUPFAM" id="SSF54427">
    <property type="entry name" value="NTF2-like"/>
    <property type="match status" value="1"/>
</dbReference>
<proteinExistence type="predicted"/>
<dbReference type="Pfam" id="PF13577">
    <property type="entry name" value="SnoaL_4"/>
    <property type="match status" value="1"/>
</dbReference>
<comment type="caution">
    <text evidence="2">The sequence shown here is derived from an EMBL/GenBank/DDBJ whole genome shotgun (WGS) entry which is preliminary data.</text>
</comment>
<evidence type="ECO:0000313" key="3">
    <source>
        <dbReference type="Proteomes" id="UP001172731"/>
    </source>
</evidence>
<dbReference type="RefSeq" id="WP_301135311.1">
    <property type="nucleotide sequence ID" value="NZ_BAAAUQ010000016.1"/>
</dbReference>
<dbReference type="Gene3D" id="3.10.450.50">
    <property type="match status" value="1"/>
</dbReference>
<evidence type="ECO:0000259" key="1">
    <source>
        <dbReference type="Pfam" id="PF13577"/>
    </source>
</evidence>
<accession>A0ABT8FVQ1</accession>
<evidence type="ECO:0000313" key="2">
    <source>
        <dbReference type="EMBL" id="MDN4465389.1"/>
    </source>
</evidence>
<dbReference type="InterPro" id="IPR032710">
    <property type="entry name" value="NTF2-like_dom_sf"/>
</dbReference>
<gene>
    <name evidence="2" type="ORF">KZC48_13425</name>
</gene>
<keyword evidence="3" id="KW-1185">Reference proteome</keyword>
<organism evidence="2 3">
    <name type="scientific">Microbacterium aurantiacum</name>
    <dbReference type="NCBI Taxonomy" id="162393"/>
    <lineage>
        <taxon>Bacteria</taxon>
        <taxon>Bacillati</taxon>
        <taxon>Actinomycetota</taxon>
        <taxon>Actinomycetes</taxon>
        <taxon>Micrococcales</taxon>
        <taxon>Microbacteriaceae</taxon>
        <taxon>Microbacterium</taxon>
    </lineage>
</organism>
<sequence>MSIEETVARDQIRALMAEYNQAGDAGDAERVVRTFAPEAELETISGTISGLAAIRSFFDERARVRREDARLDRSARHFLSTQLITVDGDSADGSTYFLFVRTGRIEHVGTYLDHFVRLEGRWLIRRRSVVMNWLDEGTL</sequence>
<dbReference type="EMBL" id="JAHWXI010000018">
    <property type="protein sequence ID" value="MDN4465389.1"/>
    <property type="molecule type" value="Genomic_DNA"/>
</dbReference>
<reference evidence="2" key="1">
    <citation type="submission" date="2021-06" db="EMBL/GenBank/DDBJ databases">
        <title>Genome-based taxonomic framework of Microbacterium strains isolated from marine environment, the description of four new species and reclassification of four preexisting species.</title>
        <authorList>
            <person name="Lee S.D."/>
            <person name="Kim S.-M."/>
            <person name="Byeon Y.-S."/>
            <person name="Yang H.L."/>
            <person name="Kim I.S."/>
        </authorList>
    </citation>
    <scope>NUCLEOTIDE SEQUENCE</scope>
    <source>
        <strain evidence="2">KACC 20510</strain>
    </source>
</reference>
<protein>
    <submittedName>
        <fullName evidence="2">Nuclear transport factor 2 family protein</fullName>
    </submittedName>
</protein>
<dbReference type="InterPro" id="IPR037401">
    <property type="entry name" value="SnoaL-like"/>
</dbReference>
<name>A0ABT8FVQ1_9MICO</name>